<dbReference type="Proteomes" id="UP000036410">
    <property type="component" value="Chromosome"/>
</dbReference>
<dbReference type="EMBL" id="CP010586">
    <property type="protein sequence ID" value="AKP78479.1"/>
    <property type="molecule type" value="Genomic_DNA"/>
</dbReference>
<protein>
    <recommendedName>
        <fullName evidence="3">DUF1878 domain-containing protein</fullName>
    </recommendedName>
</protein>
<dbReference type="SUPFAM" id="SSF109915">
    <property type="entry name" value="Hypothetical protein YhaI"/>
    <property type="match status" value="1"/>
</dbReference>
<dbReference type="RefSeq" id="WP_049165702.1">
    <property type="nucleotide sequence ID" value="NZ_CP010586.1"/>
</dbReference>
<gene>
    <name evidence="1" type="ORF">AS52_03518</name>
</gene>
<reference evidence="1 2" key="1">
    <citation type="submission" date="2015-01" db="EMBL/GenBank/DDBJ databases">
        <title>Genome sequence of bacillus megaterium Q3.</title>
        <authorList>
            <person name="Wang Y."/>
            <person name="Luo K."/>
            <person name="Bai L."/>
            <person name="Luo F."/>
        </authorList>
    </citation>
    <scope>NUCLEOTIDE SEQUENCE [LARGE SCALE GENOMIC DNA]</scope>
    <source>
        <strain evidence="1 2">Q3</strain>
    </source>
</reference>
<name>A0A806TS08_PRIMG</name>
<accession>A0A806TS08</accession>
<evidence type="ECO:0008006" key="3">
    <source>
        <dbReference type="Google" id="ProtNLM"/>
    </source>
</evidence>
<proteinExistence type="predicted"/>
<organism evidence="1 2">
    <name type="scientific">Priestia megaterium Q3</name>
    <dbReference type="NCBI Taxonomy" id="1452722"/>
    <lineage>
        <taxon>Bacteria</taxon>
        <taxon>Bacillati</taxon>
        <taxon>Bacillota</taxon>
        <taxon>Bacilli</taxon>
        <taxon>Bacillales</taxon>
        <taxon>Bacillaceae</taxon>
        <taxon>Priestia</taxon>
    </lineage>
</organism>
<dbReference type="Gene3D" id="1.10.3750.10">
    <property type="entry name" value="YhaI-like"/>
    <property type="match status" value="1"/>
</dbReference>
<dbReference type="InterPro" id="IPR035945">
    <property type="entry name" value="YhaI-like_sf"/>
</dbReference>
<sequence length="135" mass="16334">MDVVKEVKLLKYQMSLMKHIINAEEHPFFMFVIDHEFEENQVKVFLKILGVFSCRIKGEEIFEWYQNDQLFSQFNLPLDKLYASEQPNLEELKSVVAKIFYQEFELEYLLYSLKKQCIQMEVCDFFLQRLKADLK</sequence>
<evidence type="ECO:0000313" key="1">
    <source>
        <dbReference type="EMBL" id="AKP78479.1"/>
    </source>
</evidence>
<dbReference type="InterPro" id="IPR015058">
    <property type="entry name" value="DUF1878"/>
</dbReference>
<dbReference type="Pfam" id="PF08963">
    <property type="entry name" value="DUF1878"/>
    <property type="match status" value="1"/>
</dbReference>
<dbReference type="AlphaFoldDB" id="A0A806TS08"/>
<evidence type="ECO:0000313" key="2">
    <source>
        <dbReference type="Proteomes" id="UP000036410"/>
    </source>
</evidence>